<keyword evidence="3" id="KW-0698">rRNA processing</keyword>
<evidence type="ECO:0000256" key="2">
    <source>
        <dbReference type="ARBA" id="ARBA00022679"/>
    </source>
</evidence>
<dbReference type="SUPFAM" id="SSF53335">
    <property type="entry name" value="S-adenosyl-L-methionine-dependent methyltransferases"/>
    <property type="match status" value="1"/>
</dbReference>
<dbReference type="InterPro" id="IPR002052">
    <property type="entry name" value="DNA_methylase_N6_adenine_CS"/>
</dbReference>
<keyword evidence="2 3" id="KW-0808">Transferase</keyword>
<comment type="caution">
    <text evidence="4">The sequence shown here is derived from an EMBL/GenBank/DDBJ whole genome shotgun (WGS) entry which is preliminary data.</text>
</comment>
<proteinExistence type="inferred from homology"/>
<dbReference type="PROSITE" id="PS00092">
    <property type="entry name" value="N6_MTASE"/>
    <property type="match status" value="1"/>
</dbReference>
<keyword evidence="3" id="KW-0694">RNA-binding</keyword>
<dbReference type="PANTHER" id="PTHR37426:SF1">
    <property type="entry name" value="RIBOSOMAL RNA LARGE SUBUNIT METHYLTRANSFERASE J"/>
    <property type="match status" value="1"/>
</dbReference>
<comment type="subunit">
    <text evidence="3">Monomer.</text>
</comment>
<protein>
    <recommendedName>
        <fullName evidence="3">Ribosomal RNA large subunit methyltransferase J</fullName>
        <ecNumber evidence="3">2.1.1.266</ecNumber>
    </recommendedName>
    <alternativeName>
        <fullName evidence="3">23S rRNA (adenine(2030)-N6)-methyltransferase</fullName>
    </alternativeName>
    <alternativeName>
        <fullName evidence="3">23S rRNA m6A2030 methyltransferase</fullName>
    </alternativeName>
</protein>
<dbReference type="InterPro" id="IPR029063">
    <property type="entry name" value="SAM-dependent_MTases_sf"/>
</dbReference>
<feature type="binding site" evidence="3">
    <location>
        <position position="98"/>
    </location>
    <ligand>
        <name>S-adenosyl-L-methionine</name>
        <dbReference type="ChEBI" id="CHEBI:59789"/>
    </ligand>
</feature>
<dbReference type="RefSeq" id="WP_067864499.1">
    <property type="nucleotide sequence ID" value="NZ_JBBMRA010000004.1"/>
</dbReference>
<evidence type="ECO:0000256" key="3">
    <source>
        <dbReference type="HAMAP-Rule" id="MF_00934"/>
    </source>
</evidence>
<feature type="binding site" evidence="3">
    <location>
        <position position="42"/>
    </location>
    <ligand>
        <name>S-adenosyl-L-methionine</name>
        <dbReference type="ChEBI" id="CHEBI:59789"/>
    </ligand>
</feature>
<dbReference type="Proteomes" id="UP001449225">
    <property type="component" value="Unassembled WGS sequence"/>
</dbReference>
<dbReference type="Gene3D" id="3.40.50.150">
    <property type="entry name" value="Vaccinia Virus protein VP39"/>
    <property type="match status" value="1"/>
</dbReference>
<gene>
    <name evidence="3 4" type="primary">rlmJ</name>
    <name evidence="4" type="ORF">WNY58_06620</name>
</gene>
<dbReference type="EMBL" id="JBBMRA010000004">
    <property type="protein sequence ID" value="MEM5536062.1"/>
    <property type="molecule type" value="Genomic_DNA"/>
</dbReference>
<keyword evidence="1 3" id="KW-0489">Methyltransferase</keyword>
<sequence>MLSYRHSFHAGNFADILKHIVAVEVLEHLTKKDKPFEYIDTHSGAGLFNFKSAHARKLEEHSGGIGKLKEAEYPELSRYFKVIRSYNEAGKSNIYPGSPLFAKYFLRPQDRAWLFELHPEDFQYLCLNTSRQRKIKVTCSDGLQGMNALMPPASRRGFILIDPSYEVKTEYDDVVAAIKKAHGKFATGTYGLWYPVVDRATITKMKNKLIRSGIKNIQCFELGISPDTDEHGMTSSGMIVINPPWGLFDKMSKLLPKLARTLGESDALIFQCEQLADE</sequence>
<dbReference type="HAMAP" id="MF_00934">
    <property type="entry name" value="23SrRNA_methyltr_J"/>
    <property type="match status" value="1"/>
</dbReference>
<feature type="active site" description="Proton acceptor" evidence="3">
    <location>
        <position position="162"/>
    </location>
</feature>
<evidence type="ECO:0000313" key="5">
    <source>
        <dbReference type="Proteomes" id="UP001449225"/>
    </source>
</evidence>
<feature type="site" description="Interaction with substrate rRNA" evidence="3">
    <location>
        <position position="4"/>
    </location>
</feature>
<feature type="binding site" evidence="3">
    <location>
        <position position="162"/>
    </location>
    <ligand>
        <name>S-adenosyl-L-methionine</name>
        <dbReference type="ChEBI" id="CHEBI:59789"/>
    </ligand>
</feature>
<feature type="binding site" evidence="3">
    <location>
        <position position="19"/>
    </location>
    <ligand>
        <name>S-adenosyl-L-methionine</name>
        <dbReference type="ChEBI" id="CHEBI:59789"/>
    </ligand>
</feature>
<comment type="catalytic activity">
    <reaction evidence="3">
        <text>adenosine(2030) in 23S rRNA + S-adenosyl-L-methionine = N(6)-methyladenosine(2030) in 23S rRNA + S-adenosyl-L-homocysteine + H(+)</text>
        <dbReference type="Rhea" id="RHEA:43736"/>
        <dbReference type="Rhea" id="RHEA-COMP:10668"/>
        <dbReference type="Rhea" id="RHEA-COMP:10669"/>
        <dbReference type="ChEBI" id="CHEBI:15378"/>
        <dbReference type="ChEBI" id="CHEBI:57856"/>
        <dbReference type="ChEBI" id="CHEBI:59789"/>
        <dbReference type="ChEBI" id="CHEBI:74411"/>
        <dbReference type="ChEBI" id="CHEBI:74449"/>
        <dbReference type="EC" id="2.1.1.266"/>
    </reaction>
</comment>
<dbReference type="InterPro" id="IPR007473">
    <property type="entry name" value="RlmJ"/>
</dbReference>
<keyword evidence="3" id="KW-0949">S-adenosyl-L-methionine</keyword>
<accession>A0ABU9TR08</accession>
<feature type="binding site" evidence="3">
    <location>
        <begin position="141"/>
        <end position="142"/>
    </location>
    <ligand>
        <name>S-adenosyl-L-methionine</name>
        <dbReference type="ChEBI" id="CHEBI:59789"/>
    </ligand>
</feature>
<evidence type="ECO:0000256" key="1">
    <source>
        <dbReference type="ARBA" id="ARBA00022603"/>
    </source>
</evidence>
<keyword evidence="5" id="KW-1185">Reference proteome</keyword>
<dbReference type="Pfam" id="PF04378">
    <property type="entry name" value="RsmJ"/>
    <property type="match status" value="1"/>
</dbReference>
<feature type="binding site" evidence="3">
    <location>
        <position position="116"/>
    </location>
    <ligand>
        <name>S-adenosyl-L-methionine</name>
        <dbReference type="ChEBI" id="CHEBI:59789"/>
    </ligand>
</feature>
<comment type="function">
    <text evidence="3">Specifically methylates the adenine in position 2030 of 23S rRNA.</text>
</comment>
<reference evidence="4 5" key="1">
    <citation type="submission" date="2024-03" db="EMBL/GenBank/DDBJ databases">
        <title>Community enrichment and isolation of bacterial strains for fucoidan degradation.</title>
        <authorList>
            <person name="Sichert A."/>
        </authorList>
    </citation>
    <scope>NUCLEOTIDE SEQUENCE [LARGE SCALE GENOMIC DNA]</scope>
    <source>
        <strain evidence="4 5">AS76</strain>
    </source>
</reference>
<evidence type="ECO:0000313" key="4">
    <source>
        <dbReference type="EMBL" id="MEM5536062.1"/>
    </source>
</evidence>
<dbReference type="PANTHER" id="PTHR37426">
    <property type="entry name" value="RIBOSOMAL RNA LARGE SUBUNIT METHYLTRANSFERASE J"/>
    <property type="match status" value="1"/>
</dbReference>
<comment type="similarity">
    <text evidence="3">Belongs to the RlmJ family.</text>
</comment>
<name>A0ABU9TR08_9GAMM</name>
<organism evidence="4 5">
    <name type="scientific">Neptuniibacter pectenicola</name>
    <dbReference type="NCBI Taxonomy" id="1806669"/>
    <lineage>
        <taxon>Bacteria</taxon>
        <taxon>Pseudomonadati</taxon>
        <taxon>Pseudomonadota</taxon>
        <taxon>Gammaproteobacteria</taxon>
        <taxon>Oceanospirillales</taxon>
        <taxon>Oceanospirillaceae</taxon>
        <taxon>Neptuniibacter</taxon>
    </lineage>
</organism>
<dbReference type="EC" id="2.1.1.266" evidence="3"/>